<name>A0ABD2SCR9_9SOLN</name>
<keyword evidence="11" id="KW-1185">Reference proteome</keyword>
<evidence type="ECO:0000256" key="6">
    <source>
        <dbReference type="ARBA" id="ARBA00023159"/>
    </source>
</evidence>
<evidence type="ECO:0000256" key="4">
    <source>
        <dbReference type="ARBA" id="ARBA00023015"/>
    </source>
</evidence>
<dbReference type="PROSITE" id="PS51032">
    <property type="entry name" value="AP2_ERF"/>
    <property type="match status" value="1"/>
</dbReference>
<dbReference type="InterPro" id="IPR001471">
    <property type="entry name" value="AP2/ERF_dom"/>
</dbReference>
<dbReference type="Pfam" id="PF00847">
    <property type="entry name" value="AP2"/>
    <property type="match status" value="1"/>
</dbReference>
<evidence type="ECO:0000256" key="3">
    <source>
        <dbReference type="ARBA" id="ARBA00022821"/>
    </source>
</evidence>
<dbReference type="FunFam" id="3.30.730.10:FF:000001">
    <property type="entry name" value="Ethylene-responsive transcription factor 2"/>
    <property type="match status" value="1"/>
</dbReference>
<dbReference type="InterPro" id="IPR016177">
    <property type="entry name" value="DNA-bd_dom_sf"/>
</dbReference>
<evidence type="ECO:0000256" key="1">
    <source>
        <dbReference type="ARBA" id="ARBA00004123"/>
    </source>
</evidence>
<evidence type="ECO:0000256" key="5">
    <source>
        <dbReference type="ARBA" id="ARBA00023125"/>
    </source>
</evidence>
<dbReference type="GO" id="GO:0003677">
    <property type="term" value="F:DNA binding"/>
    <property type="evidence" value="ECO:0007669"/>
    <property type="project" value="UniProtKB-KW"/>
</dbReference>
<proteinExistence type="predicted"/>
<keyword evidence="8" id="KW-0539">Nucleus</keyword>
<dbReference type="SUPFAM" id="SSF54171">
    <property type="entry name" value="DNA-binding domain"/>
    <property type="match status" value="1"/>
</dbReference>
<dbReference type="Gene3D" id="3.30.730.10">
    <property type="entry name" value="AP2/ERF domain"/>
    <property type="match status" value="1"/>
</dbReference>
<evidence type="ECO:0000256" key="8">
    <source>
        <dbReference type="ARBA" id="ARBA00023242"/>
    </source>
</evidence>
<sequence>MAPKLKCTTAATSVTAAAVKEVHYRGVRKRPWGRYAAEIRDPGKKCRVWLGTFDTAKEAARAYDKAAREFRGVKAKTNFQIVMQPEDVNRSPSQTSTVESSSAAVAVAAAAVTAVTVTATATATAAAMVESVPLDLSLGSSSSVGIFSNGVGKFLFQNSPTGGITPPMYYMNALQGAGVIHHGGVGGGGVGDGGAAAGQSGMMKSESDSSTVIDFMGNDLKPKANFDLNLLPAPEDM</sequence>
<protein>
    <recommendedName>
        <fullName evidence="9">AP2/ERF domain-containing protein</fullName>
    </recommendedName>
</protein>
<dbReference type="GO" id="GO:0005634">
    <property type="term" value="C:nucleus"/>
    <property type="evidence" value="ECO:0007669"/>
    <property type="project" value="UniProtKB-SubCell"/>
</dbReference>
<comment type="caution">
    <text evidence="10">The sequence shown here is derived from an EMBL/GenBank/DDBJ whole genome shotgun (WGS) entry which is preliminary data.</text>
</comment>
<dbReference type="SMART" id="SM00380">
    <property type="entry name" value="AP2"/>
    <property type="match status" value="1"/>
</dbReference>
<dbReference type="Proteomes" id="UP001627284">
    <property type="component" value="Unassembled WGS sequence"/>
</dbReference>
<dbReference type="PANTHER" id="PTHR31677:SF253">
    <property type="entry name" value="ETHYLENE-RESPONSIVE TRANSCRIPTION FACTOR 11"/>
    <property type="match status" value="1"/>
</dbReference>
<keyword evidence="6" id="KW-0010">Activator</keyword>
<accession>A0ABD2SCR9</accession>
<dbReference type="PRINTS" id="PR00367">
    <property type="entry name" value="ETHRSPELEMNT"/>
</dbReference>
<keyword evidence="5" id="KW-0238">DNA-binding</keyword>
<keyword evidence="2" id="KW-0936">Ethylene signaling pathway</keyword>
<dbReference type="EMBL" id="JBJKTR010000015">
    <property type="protein sequence ID" value="KAL3341091.1"/>
    <property type="molecule type" value="Genomic_DNA"/>
</dbReference>
<keyword evidence="7" id="KW-0804">Transcription</keyword>
<organism evidence="10 11">
    <name type="scientific">Solanum stoloniferum</name>
    <dbReference type="NCBI Taxonomy" id="62892"/>
    <lineage>
        <taxon>Eukaryota</taxon>
        <taxon>Viridiplantae</taxon>
        <taxon>Streptophyta</taxon>
        <taxon>Embryophyta</taxon>
        <taxon>Tracheophyta</taxon>
        <taxon>Spermatophyta</taxon>
        <taxon>Magnoliopsida</taxon>
        <taxon>eudicotyledons</taxon>
        <taxon>Gunneridae</taxon>
        <taxon>Pentapetalae</taxon>
        <taxon>asterids</taxon>
        <taxon>lamiids</taxon>
        <taxon>Solanales</taxon>
        <taxon>Solanaceae</taxon>
        <taxon>Solanoideae</taxon>
        <taxon>Solaneae</taxon>
        <taxon>Solanum</taxon>
    </lineage>
</organism>
<evidence type="ECO:0000259" key="9">
    <source>
        <dbReference type="PROSITE" id="PS51032"/>
    </source>
</evidence>
<evidence type="ECO:0000313" key="10">
    <source>
        <dbReference type="EMBL" id="KAL3341091.1"/>
    </source>
</evidence>
<keyword evidence="3" id="KW-0611">Plant defense</keyword>
<dbReference type="AlphaFoldDB" id="A0ABD2SCR9"/>
<evidence type="ECO:0000313" key="11">
    <source>
        <dbReference type="Proteomes" id="UP001627284"/>
    </source>
</evidence>
<dbReference type="PANTHER" id="PTHR31677">
    <property type="entry name" value="AP2 DOMAIN CLASS TRANSCRIPTION FACTOR"/>
    <property type="match status" value="1"/>
</dbReference>
<evidence type="ECO:0000256" key="7">
    <source>
        <dbReference type="ARBA" id="ARBA00023163"/>
    </source>
</evidence>
<gene>
    <name evidence="10" type="ORF">AABB24_025578</name>
</gene>
<feature type="domain" description="AP2/ERF" evidence="9">
    <location>
        <begin position="23"/>
        <end position="80"/>
    </location>
</feature>
<dbReference type="InterPro" id="IPR036955">
    <property type="entry name" value="AP2/ERF_dom_sf"/>
</dbReference>
<evidence type="ECO:0000256" key="2">
    <source>
        <dbReference type="ARBA" id="ARBA00022745"/>
    </source>
</evidence>
<keyword evidence="4" id="KW-0805">Transcription regulation</keyword>
<dbReference type="GO" id="GO:0006952">
    <property type="term" value="P:defense response"/>
    <property type="evidence" value="ECO:0007669"/>
    <property type="project" value="UniProtKB-KW"/>
</dbReference>
<dbReference type="GO" id="GO:0009873">
    <property type="term" value="P:ethylene-activated signaling pathway"/>
    <property type="evidence" value="ECO:0007669"/>
    <property type="project" value="UniProtKB-KW"/>
</dbReference>
<reference evidence="10 11" key="1">
    <citation type="submission" date="2024-05" db="EMBL/GenBank/DDBJ databases">
        <title>De novo assembly of an allotetraploid wild potato.</title>
        <authorList>
            <person name="Hosaka A.J."/>
        </authorList>
    </citation>
    <scope>NUCLEOTIDE SEQUENCE [LARGE SCALE GENOMIC DNA]</scope>
    <source>
        <tissue evidence="10">Young leaves</tissue>
    </source>
</reference>
<dbReference type="CDD" id="cd00018">
    <property type="entry name" value="AP2"/>
    <property type="match status" value="1"/>
</dbReference>
<comment type="subcellular location">
    <subcellularLocation>
        <location evidence="1">Nucleus</location>
    </subcellularLocation>
</comment>